<proteinExistence type="predicted"/>
<organism evidence="1 2">
    <name type="scientific">Fusarium keratoplasticum</name>
    <dbReference type="NCBI Taxonomy" id="1328300"/>
    <lineage>
        <taxon>Eukaryota</taxon>
        <taxon>Fungi</taxon>
        <taxon>Dikarya</taxon>
        <taxon>Ascomycota</taxon>
        <taxon>Pezizomycotina</taxon>
        <taxon>Sordariomycetes</taxon>
        <taxon>Hypocreomycetidae</taxon>
        <taxon>Hypocreales</taxon>
        <taxon>Nectriaceae</taxon>
        <taxon>Fusarium</taxon>
        <taxon>Fusarium solani species complex</taxon>
    </lineage>
</organism>
<sequence length="303" mass="34094">MAVQSLRFARLNASRIARAPVTSIISRSNFHTSTRSMMPQTQPKAQDWSASRYLKFAKQRTRPSRDLLAQVPLKSPSHILDVGCGPGNSTQVLADRYRGAVVEGIDSSPGMINEARKALPQIQFSVADLKTYTSEKPLDLVFSNAVFQWLKADERVPTMKRMIQWLRPGGVLAIQVPDNYLEPSHIAMRAVANEGPWASILGPLRPALDQFATPQQFYDELSPLCSSVDIWHTLYQHPLDNHQSLVEWVKGTGLRPFLNPLGPEDREVFAESYLAKLKEVYPVSVDGKVLLRYPRLFMIAVRE</sequence>
<reference evidence="1" key="1">
    <citation type="submission" date="2022-06" db="EMBL/GenBank/DDBJ databases">
        <title>Fusarium solani species complex genomes reveal bases of compartmentalisation and animal pathogenesis.</title>
        <authorList>
            <person name="Tsai I.J."/>
        </authorList>
    </citation>
    <scope>NUCLEOTIDE SEQUENCE</scope>
    <source>
        <strain evidence="1">Fu6.1</strain>
    </source>
</reference>
<name>A0ACC0QRZ3_9HYPO</name>
<dbReference type="Proteomes" id="UP001065298">
    <property type="component" value="Chromosome 7"/>
</dbReference>
<protein>
    <submittedName>
        <fullName evidence="1">Methyltransf-25 domain-containing protein</fullName>
    </submittedName>
</protein>
<gene>
    <name evidence="1" type="ORF">NCS57_00938100</name>
</gene>
<dbReference type="EMBL" id="CM046509">
    <property type="protein sequence ID" value="KAI8663374.1"/>
    <property type="molecule type" value="Genomic_DNA"/>
</dbReference>
<comment type="caution">
    <text evidence="1">The sequence shown here is derived from an EMBL/GenBank/DDBJ whole genome shotgun (WGS) entry which is preliminary data.</text>
</comment>
<accession>A0ACC0QRZ3</accession>
<evidence type="ECO:0000313" key="1">
    <source>
        <dbReference type="EMBL" id="KAI8663374.1"/>
    </source>
</evidence>
<evidence type="ECO:0000313" key="2">
    <source>
        <dbReference type="Proteomes" id="UP001065298"/>
    </source>
</evidence>
<keyword evidence="2" id="KW-1185">Reference proteome</keyword>